<evidence type="ECO:0000256" key="12">
    <source>
        <dbReference type="PIRSR" id="PIRSR000130-4"/>
    </source>
</evidence>
<dbReference type="GO" id="GO:0006183">
    <property type="term" value="P:GTP biosynthetic process"/>
    <property type="evidence" value="ECO:0007669"/>
    <property type="project" value="TreeGrafter"/>
</dbReference>
<evidence type="ECO:0000256" key="3">
    <source>
        <dbReference type="ARBA" id="ARBA00022723"/>
    </source>
</evidence>
<dbReference type="CDD" id="cd00381">
    <property type="entry name" value="IMPDH"/>
    <property type="match status" value="1"/>
</dbReference>
<keyword evidence="8 11" id="KW-0520">NAD</keyword>
<dbReference type="CDD" id="cd04601">
    <property type="entry name" value="CBS_pair_IMPDH"/>
    <property type="match status" value="1"/>
</dbReference>
<dbReference type="InterPro" id="IPR000644">
    <property type="entry name" value="CBS_dom"/>
</dbReference>
<proteinExistence type="inferred from homology"/>
<feature type="binding site" description="in other chain" evidence="12">
    <location>
        <position position="319"/>
    </location>
    <ligand>
        <name>K(+)</name>
        <dbReference type="ChEBI" id="CHEBI:29103"/>
        <note>ligand shared between two tetrameric partners</note>
    </ligand>
</feature>
<dbReference type="GO" id="GO:0046872">
    <property type="term" value="F:metal ion binding"/>
    <property type="evidence" value="ECO:0007669"/>
    <property type="project" value="UniProtKB-KW"/>
</dbReference>
<dbReference type="PROSITE" id="PS00487">
    <property type="entry name" value="IMP_DH_GMP_RED"/>
    <property type="match status" value="1"/>
</dbReference>
<sequence length="502" mass="55276">MAYLYEEPSRTFSEYLLIPGYSSTECIPVNVSLKTPLVKFKKGEEPSITLNIPMTSAIMQSVSGEAMAKALSREGGISFIYGSQPIGSQCAMVSRVKAFKAGFVPSDSNLRSEDTLSDLIALKKKKGHSTIAVTEDGTSSGKLLGVVSSRDWRPSRTPLDTPIYQLMTPFANLVYAKEGITLSEANDSIWEHKLNSLPIVDEENHLKYFVFRKDYDCHKDNPDELLDEKKRYRVGAGINTRDYKERVPALVASGADVLCIDSSEGYSEWQHLTLSWIKEQYGDQVKVGAGNVVDKEGFLFLAESGADFVKVGIGGGSICITRETKGIGRGQATALLEVAKARDEYFQEQGIYIPICSDGGIVLDYHMTLALAMGADFLMLGRYFARFDESPTEKVNVKGSYMKEYWGEGSSRARNWQRYDLGGDETLSFVEGVDSYVPYAGPLKDNLQLSLSKIKSTMCNCGALNISELQKKARLTVVSSTSIIEGGAHDVLLKDSQDSLKK</sequence>
<comment type="caution">
    <text evidence="15">The sequence shown here is derived from an EMBL/GenBank/DDBJ whole genome shotgun (WGS) entry which is preliminary data.</text>
</comment>
<keyword evidence="9 13" id="KW-0129">CBS domain</keyword>
<feature type="binding site" evidence="11">
    <location>
        <begin position="312"/>
        <end position="314"/>
    </location>
    <ligand>
        <name>NAD(+)</name>
        <dbReference type="ChEBI" id="CHEBI:57540"/>
    </ligand>
</feature>
<dbReference type="PROSITE" id="PS51371">
    <property type="entry name" value="CBS"/>
    <property type="match status" value="1"/>
</dbReference>
<dbReference type="InterPro" id="IPR001093">
    <property type="entry name" value="IMP_DH_GMPRt"/>
</dbReference>
<name>A0A372MFH2_9SPIR</name>
<dbReference type="Pfam" id="PF00478">
    <property type="entry name" value="IMPDH"/>
    <property type="match status" value="1"/>
</dbReference>
<dbReference type="RefSeq" id="WP_117330565.1">
    <property type="nucleotide sequence ID" value="NZ_QUWK01000008.1"/>
</dbReference>
<dbReference type="PANTHER" id="PTHR11911">
    <property type="entry name" value="INOSINE-5-MONOPHOSPHATE DEHYDROGENASE RELATED"/>
    <property type="match status" value="1"/>
</dbReference>
<evidence type="ECO:0000259" key="14">
    <source>
        <dbReference type="PROSITE" id="PS51371"/>
    </source>
</evidence>
<keyword evidence="16" id="KW-1185">Reference proteome</keyword>
<dbReference type="GO" id="GO:0003938">
    <property type="term" value="F:IMP dehydrogenase activity"/>
    <property type="evidence" value="ECO:0007669"/>
    <property type="project" value="UniProtKB-EC"/>
</dbReference>
<evidence type="ECO:0000256" key="11">
    <source>
        <dbReference type="PIRSR" id="PIRSR000130-3"/>
    </source>
</evidence>
<feature type="binding site" description="in other chain" evidence="12">
    <location>
        <position position="314"/>
    </location>
    <ligand>
        <name>K(+)</name>
        <dbReference type="ChEBI" id="CHEBI:29103"/>
        <note>ligand shared between two tetrameric partners</note>
    </ligand>
</feature>
<dbReference type="InterPro" id="IPR015875">
    <property type="entry name" value="IMP_DH/GMP_Rdtase_CS"/>
</dbReference>
<evidence type="ECO:0000313" key="15">
    <source>
        <dbReference type="EMBL" id="RFU94531.1"/>
    </source>
</evidence>
<comment type="cofactor">
    <cofactor evidence="1">
        <name>K(+)</name>
        <dbReference type="ChEBI" id="CHEBI:29103"/>
    </cofactor>
</comment>
<reference evidence="15 16" key="2">
    <citation type="submission" date="2018-09" db="EMBL/GenBank/DDBJ databases">
        <title>Genome of Sphaerochaeta halotolerans strain 4-11.</title>
        <authorList>
            <person name="Nazina T.N."/>
            <person name="Sokolova D.S."/>
        </authorList>
    </citation>
    <scope>NUCLEOTIDE SEQUENCE [LARGE SCALE GENOMIC DNA]</scope>
    <source>
        <strain evidence="15 16">4-11</strain>
    </source>
</reference>
<comment type="similarity">
    <text evidence="2">Belongs to the IMPDH/GMPR family.</text>
</comment>
<dbReference type="Gene3D" id="3.20.20.70">
    <property type="entry name" value="Aldolase class I"/>
    <property type="match status" value="1"/>
</dbReference>
<dbReference type="GO" id="GO:0006177">
    <property type="term" value="P:GMP biosynthetic process"/>
    <property type="evidence" value="ECO:0007669"/>
    <property type="project" value="UniProtKB-KW"/>
</dbReference>
<evidence type="ECO:0000256" key="1">
    <source>
        <dbReference type="ARBA" id="ARBA00001958"/>
    </source>
</evidence>
<evidence type="ECO:0000256" key="9">
    <source>
        <dbReference type="ARBA" id="ARBA00023122"/>
    </source>
</evidence>
<dbReference type="AlphaFoldDB" id="A0A372MFH2"/>
<evidence type="ECO:0000256" key="8">
    <source>
        <dbReference type="ARBA" id="ARBA00023027"/>
    </source>
</evidence>
<dbReference type="SMART" id="SM01240">
    <property type="entry name" value="IMPDH"/>
    <property type="match status" value="1"/>
</dbReference>
<evidence type="ECO:0000313" key="16">
    <source>
        <dbReference type="Proteomes" id="UP000264002"/>
    </source>
</evidence>
<dbReference type="EMBL" id="QUWK01000008">
    <property type="protein sequence ID" value="RFU94531.1"/>
    <property type="molecule type" value="Genomic_DNA"/>
</dbReference>
<gene>
    <name evidence="15" type="ORF">DYP60_08415</name>
</gene>
<feature type="domain" description="CBS" evidence="14">
    <location>
        <begin position="167"/>
        <end position="225"/>
    </location>
</feature>
<keyword evidence="3" id="KW-0479">Metal-binding</keyword>
<feature type="binding site" evidence="11">
    <location>
        <begin position="261"/>
        <end position="263"/>
    </location>
    <ligand>
        <name>NAD(+)</name>
        <dbReference type="ChEBI" id="CHEBI:57540"/>
    </ligand>
</feature>
<dbReference type="InterPro" id="IPR013785">
    <property type="entry name" value="Aldolase_TIM"/>
</dbReference>
<evidence type="ECO:0000256" key="6">
    <source>
        <dbReference type="ARBA" id="ARBA00022958"/>
    </source>
</evidence>
<evidence type="ECO:0000256" key="10">
    <source>
        <dbReference type="ARBA" id="ARBA00048028"/>
    </source>
</evidence>
<reference evidence="16" key="1">
    <citation type="submission" date="2018-08" db="EMBL/GenBank/DDBJ databases">
        <authorList>
            <person name="Grouzdev D.S."/>
            <person name="Krutkina M.S."/>
        </authorList>
    </citation>
    <scope>NUCLEOTIDE SEQUENCE [LARGE SCALE GENOMIC DNA]</scope>
    <source>
        <strain evidence="16">4-11</strain>
    </source>
</reference>
<keyword evidence="7 15" id="KW-0560">Oxidoreductase</keyword>
<dbReference type="EC" id="1.1.1.205" evidence="15"/>
<dbReference type="InterPro" id="IPR005990">
    <property type="entry name" value="IMP_DH"/>
</dbReference>
<dbReference type="InterPro" id="IPR046342">
    <property type="entry name" value="CBS_dom_sf"/>
</dbReference>
<protein>
    <submittedName>
        <fullName evidence="15">IMP dehydrogenase</fullName>
        <ecNumber evidence="15">1.1.1.205</ecNumber>
    </submittedName>
</protein>
<dbReference type="NCBIfam" id="NF005493">
    <property type="entry name" value="PRK07107.1"/>
    <property type="match status" value="1"/>
</dbReference>
<feature type="binding site" description="in other chain" evidence="12">
    <location>
        <position position="316"/>
    </location>
    <ligand>
        <name>K(+)</name>
        <dbReference type="ChEBI" id="CHEBI:29103"/>
        <note>ligand shared between two tetrameric partners</note>
    </ligand>
</feature>
<keyword evidence="6 12" id="KW-0630">Potassium</keyword>
<evidence type="ECO:0000256" key="13">
    <source>
        <dbReference type="PROSITE-ProRule" id="PRU00703"/>
    </source>
</evidence>
<comment type="catalytic activity">
    <reaction evidence="10">
        <text>IMP + NAD(+) + H2O = XMP + NADH + H(+)</text>
        <dbReference type="Rhea" id="RHEA:11708"/>
        <dbReference type="ChEBI" id="CHEBI:15377"/>
        <dbReference type="ChEBI" id="CHEBI:15378"/>
        <dbReference type="ChEBI" id="CHEBI:57464"/>
        <dbReference type="ChEBI" id="CHEBI:57540"/>
        <dbReference type="ChEBI" id="CHEBI:57945"/>
        <dbReference type="ChEBI" id="CHEBI:58053"/>
        <dbReference type="EC" id="1.1.1.205"/>
    </reaction>
</comment>
<dbReference type="PIRSF" id="PIRSF000130">
    <property type="entry name" value="IMPDH"/>
    <property type="match status" value="1"/>
</dbReference>
<dbReference type="SUPFAM" id="SSF51412">
    <property type="entry name" value="Inosine monophosphate dehydrogenase (IMPDH)"/>
    <property type="match status" value="1"/>
</dbReference>
<evidence type="ECO:0000256" key="7">
    <source>
        <dbReference type="ARBA" id="ARBA00023002"/>
    </source>
</evidence>
<evidence type="ECO:0000256" key="4">
    <source>
        <dbReference type="ARBA" id="ARBA00022749"/>
    </source>
</evidence>
<organism evidence="15 16">
    <name type="scientific">Sphaerochaeta halotolerans</name>
    <dbReference type="NCBI Taxonomy" id="2293840"/>
    <lineage>
        <taxon>Bacteria</taxon>
        <taxon>Pseudomonadati</taxon>
        <taxon>Spirochaetota</taxon>
        <taxon>Spirochaetia</taxon>
        <taxon>Spirochaetales</taxon>
        <taxon>Sphaerochaetaceae</taxon>
        <taxon>Sphaerochaeta</taxon>
    </lineage>
</organism>
<keyword evidence="5" id="KW-0658">Purine biosynthesis</keyword>
<dbReference type="SUPFAM" id="SSF54631">
    <property type="entry name" value="CBS-domain pair"/>
    <property type="match status" value="1"/>
</dbReference>
<keyword evidence="4" id="KW-0332">GMP biosynthesis</keyword>
<accession>A0A372MFH2</accession>
<evidence type="ECO:0000256" key="5">
    <source>
        <dbReference type="ARBA" id="ARBA00022755"/>
    </source>
</evidence>
<dbReference type="PANTHER" id="PTHR11911:SF111">
    <property type="entry name" value="INOSINE-5'-MONOPHOSPHATE DEHYDROGENASE"/>
    <property type="match status" value="1"/>
</dbReference>
<dbReference type="FunFam" id="3.20.20.70:FF:000424">
    <property type="entry name" value="Inosine-5'-monophosphate dehydrogenase 2"/>
    <property type="match status" value="1"/>
</dbReference>
<dbReference type="Proteomes" id="UP000264002">
    <property type="component" value="Unassembled WGS sequence"/>
</dbReference>
<evidence type="ECO:0000256" key="2">
    <source>
        <dbReference type="ARBA" id="ARBA00005502"/>
    </source>
</evidence>